<evidence type="ECO:0000256" key="2">
    <source>
        <dbReference type="ARBA" id="ARBA00022679"/>
    </source>
</evidence>
<dbReference type="SUPFAM" id="SSF53335">
    <property type="entry name" value="S-adenosyl-L-methionine-dependent methyltransferases"/>
    <property type="match status" value="1"/>
</dbReference>
<dbReference type="KEGG" id="ome:OLMES_0342"/>
<dbReference type="PANTHER" id="PTHR43542:SF1">
    <property type="entry name" value="METHYLTRANSFERASE"/>
    <property type="match status" value="1"/>
</dbReference>
<dbReference type="OrthoDB" id="9803017at2"/>
<feature type="region of interest" description="Disordered" evidence="3">
    <location>
        <begin position="1"/>
        <end position="34"/>
    </location>
</feature>
<evidence type="ECO:0000256" key="3">
    <source>
        <dbReference type="SAM" id="MobiDB-lite"/>
    </source>
</evidence>
<evidence type="ECO:0000313" key="4">
    <source>
        <dbReference type="EMBL" id="ARU54448.1"/>
    </source>
</evidence>
<dbReference type="RefSeq" id="WP_087459649.1">
    <property type="nucleotide sequence ID" value="NZ_CP021425.1"/>
</dbReference>
<dbReference type="Proteomes" id="UP000196027">
    <property type="component" value="Chromosome"/>
</dbReference>
<organism evidence="4 5">
    <name type="scientific">Oleiphilus messinensis</name>
    <dbReference type="NCBI Taxonomy" id="141451"/>
    <lineage>
        <taxon>Bacteria</taxon>
        <taxon>Pseudomonadati</taxon>
        <taxon>Pseudomonadota</taxon>
        <taxon>Gammaproteobacteria</taxon>
        <taxon>Oceanospirillales</taxon>
        <taxon>Oleiphilaceae</taxon>
        <taxon>Oleiphilus</taxon>
    </lineage>
</organism>
<dbReference type="AlphaFoldDB" id="A0A1Y0I1U0"/>
<dbReference type="GO" id="GO:0008168">
    <property type="term" value="F:methyltransferase activity"/>
    <property type="evidence" value="ECO:0007669"/>
    <property type="project" value="UniProtKB-KW"/>
</dbReference>
<dbReference type="NCBIfam" id="TIGR00095">
    <property type="entry name" value="16S rRNA (guanine(966)-N(2))-methyltransferase RsmD"/>
    <property type="match status" value="1"/>
</dbReference>
<keyword evidence="2 4" id="KW-0808">Transferase</keyword>
<dbReference type="InterPro" id="IPR004398">
    <property type="entry name" value="RNA_MeTrfase_RsmD"/>
</dbReference>
<proteinExistence type="predicted"/>
<evidence type="ECO:0000256" key="1">
    <source>
        <dbReference type="ARBA" id="ARBA00022603"/>
    </source>
</evidence>
<dbReference type="EMBL" id="CP021425">
    <property type="protein sequence ID" value="ARU54448.1"/>
    <property type="molecule type" value="Genomic_DNA"/>
</dbReference>
<reference evidence="4 5" key="1">
    <citation type="submission" date="2017-05" db="EMBL/GenBank/DDBJ databases">
        <title>Genomic insights into alkan degradation activity of Oleiphilus messinensis.</title>
        <authorList>
            <person name="Kozyavkin S.A."/>
            <person name="Slesarev A.I."/>
            <person name="Golyshin P.N."/>
            <person name="Korzhenkov A."/>
            <person name="Golyshina O.N."/>
            <person name="Toshchakov S.V."/>
        </authorList>
    </citation>
    <scope>NUCLEOTIDE SEQUENCE [LARGE SCALE GENOMIC DNA]</scope>
    <source>
        <strain evidence="4 5">ME102</strain>
    </source>
</reference>
<protein>
    <submittedName>
        <fullName evidence="4">SAM-dependent 16S rRNA m(2)G966 methyltransferase</fullName>
    </submittedName>
</protein>
<dbReference type="Pfam" id="PF03602">
    <property type="entry name" value="Cons_hypoth95"/>
    <property type="match status" value="1"/>
</dbReference>
<dbReference type="CDD" id="cd02440">
    <property type="entry name" value="AdoMet_MTases"/>
    <property type="match status" value="1"/>
</dbReference>
<keyword evidence="1 4" id="KW-0489">Methyltransferase</keyword>
<accession>A0A1Y0I1U0</accession>
<sequence>MKNRRSKSHPPKPEGQRAHRSARRPAGTPTSSLRIIGGQYRGRRINFPDWDGLRPTPDRIRETLFNWLSFDIEGSTCMDLCAGTGILAFEALSRRAQYAKAIDQSRDSILSIQKNSELLSIKNLDCANNAIESYLSTHPDRRYNVVFMDPPFRKGMVIPAINLLEEKGWLAADAWVYIETEAELNALCTPDTWTLHREKTAGQVRYRLYRRQAPDLEASVSSETASE</sequence>
<gene>
    <name evidence="4" type="primary">rsmD</name>
    <name evidence="4" type="ORF">OLMES_0342</name>
</gene>
<dbReference type="PANTHER" id="PTHR43542">
    <property type="entry name" value="METHYLTRANSFERASE"/>
    <property type="match status" value="1"/>
</dbReference>
<feature type="compositionally biased region" description="Basic residues" evidence="3">
    <location>
        <begin position="1"/>
        <end position="10"/>
    </location>
</feature>
<dbReference type="Gene3D" id="3.40.50.150">
    <property type="entry name" value="Vaccinia Virus protein VP39"/>
    <property type="match status" value="1"/>
</dbReference>
<name>A0A1Y0I1U0_9GAMM</name>
<evidence type="ECO:0000313" key="5">
    <source>
        <dbReference type="Proteomes" id="UP000196027"/>
    </source>
</evidence>
<dbReference type="InterPro" id="IPR029063">
    <property type="entry name" value="SAM-dependent_MTases_sf"/>
</dbReference>
<dbReference type="GO" id="GO:0031167">
    <property type="term" value="P:rRNA methylation"/>
    <property type="evidence" value="ECO:0007669"/>
    <property type="project" value="InterPro"/>
</dbReference>
<keyword evidence="5" id="KW-1185">Reference proteome</keyword>